<evidence type="ECO:0000313" key="2">
    <source>
        <dbReference type="EMBL" id="GIH44287.1"/>
    </source>
</evidence>
<accession>A0ABQ4GB75</accession>
<dbReference type="EMBL" id="BOOC01000055">
    <property type="protein sequence ID" value="GIH44287.1"/>
    <property type="molecule type" value="Genomic_DNA"/>
</dbReference>
<keyword evidence="3" id="KW-1185">Reference proteome</keyword>
<organism evidence="2 3">
    <name type="scientific">Microbispora corallina</name>
    <dbReference type="NCBI Taxonomy" id="83302"/>
    <lineage>
        <taxon>Bacteria</taxon>
        <taxon>Bacillati</taxon>
        <taxon>Actinomycetota</taxon>
        <taxon>Actinomycetes</taxon>
        <taxon>Streptosporangiales</taxon>
        <taxon>Streptosporangiaceae</taxon>
        <taxon>Microbispora</taxon>
    </lineage>
</organism>
<evidence type="ECO:0000256" key="1">
    <source>
        <dbReference type="SAM" id="MobiDB-lite"/>
    </source>
</evidence>
<reference evidence="2 3" key="1">
    <citation type="submission" date="2021-01" db="EMBL/GenBank/DDBJ databases">
        <title>Whole genome shotgun sequence of Microbispora corallina NBRC 16416.</title>
        <authorList>
            <person name="Komaki H."/>
            <person name="Tamura T."/>
        </authorList>
    </citation>
    <scope>NUCLEOTIDE SEQUENCE [LARGE SCALE GENOMIC DNA]</scope>
    <source>
        <strain evidence="2 3">NBRC 16416</strain>
    </source>
</reference>
<evidence type="ECO:0000313" key="3">
    <source>
        <dbReference type="Proteomes" id="UP000603904"/>
    </source>
</evidence>
<comment type="caution">
    <text evidence="2">The sequence shown here is derived from an EMBL/GenBank/DDBJ whole genome shotgun (WGS) entry which is preliminary data.</text>
</comment>
<protein>
    <submittedName>
        <fullName evidence="2">Uncharacterized protein</fullName>
    </submittedName>
</protein>
<feature type="region of interest" description="Disordered" evidence="1">
    <location>
        <begin position="1"/>
        <end position="55"/>
    </location>
</feature>
<gene>
    <name evidence="2" type="ORF">Mco01_72870</name>
</gene>
<name>A0ABQ4GB75_9ACTN</name>
<sequence>MGPYGWRNPFLRSPLPRPPAAPAGVSRPERPAGQDRPAGGEAEARRPGAPAPSRP</sequence>
<proteinExistence type="predicted"/>
<dbReference type="Proteomes" id="UP000603904">
    <property type="component" value="Unassembled WGS sequence"/>
</dbReference>